<protein>
    <submittedName>
        <fullName evidence="2">CRP-like cAMP-binding protein</fullName>
    </submittedName>
</protein>
<dbReference type="PROSITE" id="PS50042">
    <property type="entry name" value="CNMP_BINDING_3"/>
    <property type="match status" value="1"/>
</dbReference>
<dbReference type="InterPro" id="IPR018490">
    <property type="entry name" value="cNMP-bd_dom_sf"/>
</dbReference>
<dbReference type="PANTHER" id="PTHR23011:SF28">
    <property type="entry name" value="CYCLIC NUCLEOTIDE-BINDING DOMAIN CONTAINING PROTEIN"/>
    <property type="match status" value="1"/>
</dbReference>
<name>A0A841R692_9SPIO</name>
<dbReference type="InterPro" id="IPR014710">
    <property type="entry name" value="RmlC-like_jellyroll"/>
</dbReference>
<dbReference type="SMART" id="SM00100">
    <property type="entry name" value="cNMP"/>
    <property type="match status" value="1"/>
</dbReference>
<evidence type="ECO:0000259" key="1">
    <source>
        <dbReference type="PROSITE" id="PS50042"/>
    </source>
</evidence>
<proteinExistence type="predicted"/>
<comment type="caution">
    <text evidence="2">The sequence shown here is derived from an EMBL/GenBank/DDBJ whole genome shotgun (WGS) entry which is preliminary data.</text>
</comment>
<dbReference type="InterPro" id="IPR018488">
    <property type="entry name" value="cNMP-bd_CS"/>
</dbReference>
<dbReference type="PROSITE" id="PS00889">
    <property type="entry name" value="CNMP_BINDING_2"/>
    <property type="match status" value="1"/>
</dbReference>
<dbReference type="EMBL" id="JACHGJ010000001">
    <property type="protein sequence ID" value="MBB6478570.1"/>
    <property type="molecule type" value="Genomic_DNA"/>
</dbReference>
<dbReference type="Gene3D" id="2.60.120.10">
    <property type="entry name" value="Jelly Rolls"/>
    <property type="match status" value="1"/>
</dbReference>
<feature type="domain" description="Cyclic nucleotide-binding" evidence="1">
    <location>
        <begin position="19"/>
        <end position="122"/>
    </location>
</feature>
<sequence length="173" mass="19818">MKEISLNSELKSKIEQILTFRFLTTEELDELIKVSSFQYYGTDEKIIVQGEVNQAIYAIISGNVKVTVREREETEAYISTIGSGEVFGEAGIFTEVKRTANVTCTEETLLLEISRKGLIDFIRNHPRAGNKILMLIIYSLLKKLREVNRELAYERKADADQDDIDSIIRNFMD</sequence>
<organism evidence="2 3">
    <name type="scientific">Spirochaeta isovalerica</name>
    <dbReference type="NCBI Taxonomy" id="150"/>
    <lineage>
        <taxon>Bacteria</taxon>
        <taxon>Pseudomonadati</taxon>
        <taxon>Spirochaetota</taxon>
        <taxon>Spirochaetia</taxon>
        <taxon>Spirochaetales</taxon>
        <taxon>Spirochaetaceae</taxon>
        <taxon>Spirochaeta</taxon>
    </lineage>
</organism>
<dbReference type="SUPFAM" id="SSF51206">
    <property type="entry name" value="cAMP-binding domain-like"/>
    <property type="match status" value="1"/>
</dbReference>
<dbReference type="Proteomes" id="UP000587760">
    <property type="component" value="Unassembled WGS sequence"/>
</dbReference>
<evidence type="ECO:0000313" key="3">
    <source>
        <dbReference type="Proteomes" id="UP000587760"/>
    </source>
</evidence>
<accession>A0A841R692</accession>
<dbReference type="RefSeq" id="WP_184742538.1">
    <property type="nucleotide sequence ID" value="NZ_JACHGJ010000001.1"/>
</dbReference>
<gene>
    <name evidence="2" type="ORF">HNR50_000203</name>
</gene>
<dbReference type="InterPro" id="IPR000595">
    <property type="entry name" value="cNMP-bd_dom"/>
</dbReference>
<dbReference type="Pfam" id="PF00027">
    <property type="entry name" value="cNMP_binding"/>
    <property type="match status" value="1"/>
</dbReference>
<dbReference type="AlphaFoldDB" id="A0A841R692"/>
<keyword evidence="3" id="KW-1185">Reference proteome</keyword>
<dbReference type="CDD" id="cd00038">
    <property type="entry name" value="CAP_ED"/>
    <property type="match status" value="1"/>
</dbReference>
<reference evidence="2 3" key="1">
    <citation type="submission" date="2020-08" db="EMBL/GenBank/DDBJ databases">
        <title>Genomic Encyclopedia of Type Strains, Phase IV (KMG-IV): sequencing the most valuable type-strain genomes for metagenomic binning, comparative biology and taxonomic classification.</title>
        <authorList>
            <person name="Goeker M."/>
        </authorList>
    </citation>
    <scope>NUCLEOTIDE SEQUENCE [LARGE SCALE GENOMIC DNA]</scope>
    <source>
        <strain evidence="2 3">DSM 2461</strain>
    </source>
</reference>
<evidence type="ECO:0000313" key="2">
    <source>
        <dbReference type="EMBL" id="MBB6478570.1"/>
    </source>
</evidence>
<dbReference type="PANTHER" id="PTHR23011">
    <property type="entry name" value="CYCLIC NUCLEOTIDE-BINDING DOMAIN CONTAINING PROTEIN"/>
    <property type="match status" value="1"/>
</dbReference>